<evidence type="ECO:0000313" key="2">
    <source>
        <dbReference type="EMBL" id="NEK23263.1"/>
    </source>
</evidence>
<name>A0A6P0CFK6_9RHOB</name>
<dbReference type="RefSeq" id="WP_164354183.1">
    <property type="nucleotide sequence ID" value="NZ_JAABNT010000007.1"/>
</dbReference>
<keyword evidence="3" id="KW-1185">Reference proteome</keyword>
<organism evidence="2 3">
    <name type="scientific">Sulfitobacter sediminilitoris</name>
    <dbReference type="NCBI Taxonomy" id="2698830"/>
    <lineage>
        <taxon>Bacteria</taxon>
        <taxon>Pseudomonadati</taxon>
        <taxon>Pseudomonadota</taxon>
        <taxon>Alphaproteobacteria</taxon>
        <taxon>Rhodobacterales</taxon>
        <taxon>Roseobacteraceae</taxon>
        <taxon>Sulfitobacter</taxon>
    </lineage>
</organism>
<comment type="caution">
    <text evidence="2">The sequence shown here is derived from an EMBL/GenBank/DDBJ whole genome shotgun (WGS) entry which is preliminary data.</text>
</comment>
<reference evidence="2 3" key="1">
    <citation type="submission" date="2020-01" db="EMBL/GenBank/DDBJ databases">
        <title>Sulfitobacter sediminilitoris sp. nov., isolated from a tidal flat.</title>
        <authorList>
            <person name="Park S."/>
            <person name="Yoon J.-H."/>
        </authorList>
    </citation>
    <scope>NUCLEOTIDE SEQUENCE [LARGE SCALE GENOMIC DNA]</scope>
    <source>
        <strain evidence="2 3">JBTF-M27</strain>
    </source>
</reference>
<proteinExistence type="predicted"/>
<evidence type="ECO:0000256" key="1">
    <source>
        <dbReference type="SAM" id="MobiDB-lite"/>
    </source>
</evidence>
<dbReference type="Gene3D" id="3.30.1150.10">
    <property type="match status" value="1"/>
</dbReference>
<dbReference type="Proteomes" id="UP000468591">
    <property type="component" value="Unassembled WGS sequence"/>
</dbReference>
<feature type="compositionally biased region" description="Low complexity" evidence="1">
    <location>
        <begin position="183"/>
        <end position="209"/>
    </location>
</feature>
<gene>
    <name evidence="2" type="ORF">GV827_12715</name>
</gene>
<protein>
    <submittedName>
        <fullName evidence="2">Energy transducer TonB</fullName>
    </submittedName>
</protein>
<feature type="compositionally biased region" description="Polar residues" evidence="1">
    <location>
        <begin position="237"/>
        <end position="246"/>
    </location>
</feature>
<evidence type="ECO:0000313" key="3">
    <source>
        <dbReference type="Proteomes" id="UP000468591"/>
    </source>
</evidence>
<sequence>MHTGHVISGAGHLMLIGWLLLGGLLTPDPEPFEITEVSVISGADFDAMIAARQSPQSAIEVAQPNAPEVQIETPELGSTPDDVIEQPAPLQTETPPEDAPPEVTELELPPETQVEDTPLDLREPVGDVAVLVPDVAPVAAPRPVERVAPEPVAQPDPEAVPDPVEQEAVVPDTAGETAEQETQEATAPEEATTEIVTEAASAPAASARPPGRRPAAPPRQVAEAVEPVVEAERPARQSENPSTPVNNDDVLAALQAAQEAVAAPSGPPLSAGERDALRVAVAQCWNIGSLSTEALGTTVVIAVKMNQNGTPVAETIRMLSSSGGSNAAAQRVFDSARRAIIRCGARGYDLPQEKFSQWQNIEMTFDPRKMGF</sequence>
<dbReference type="EMBL" id="JAABNT010000007">
    <property type="protein sequence ID" value="NEK23263.1"/>
    <property type="molecule type" value="Genomic_DNA"/>
</dbReference>
<accession>A0A6P0CFK6</accession>
<dbReference type="AlphaFoldDB" id="A0A6P0CFK6"/>
<dbReference type="SUPFAM" id="SSF74653">
    <property type="entry name" value="TolA/TonB C-terminal domain"/>
    <property type="match status" value="1"/>
</dbReference>
<feature type="compositionally biased region" description="Low complexity" evidence="1">
    <location>
        <begin position="218"/>
        <end position="228"/>
    </location>
</feature>
<feature type="region of interest" description="Disordered" evidence="1">
    <location>
        <begin position="137"/>
        <end position="247"/>
    </location>
</feature>
<feature type="region of interest" description="Disordered" evidence="1">
    <location>
        <begin position="72"/>
        <end position="106"/>
    </location>
</feature>